<dbReference type="Proteomes" id="UP000219565">
    <property type="component" value="Unassembled WGS sequence"/>
</dbReference>
<name>A0A285KQU8_9NOCA</name>
<dbReference type="CDD" id="cd05233">
    <property type="entry name" value="SDR_c"/>
    <property type="match status" value="1"/>
</dbReference>
<dbReference type="PRINTS" id="PR00080">
    <property type="entry name" value="SDRFAMILY"/>
</dbReference>
<dbReference type="PRINTS" id="PR00081">
    <property type="entry name" value="GDHRDH"/>
</dbReference>
<dbReference type="PROSITE" id="PS00061">
    <property type="entry name" value="ADH_SHORT"/>
    <property type="match status" value="1"/>
</dbReference>
<reference evidence="4 5" key="1">
    <citation type="submission" date="2017-09" db="EMBL/GenBank/DDBJ databases">
        <authorList>
            <person name="Ehlers B."/>
            <person name="Leendertz F.H."/>
        </authorList>
    </citation>
    <scope>NUCLEOTIDE SEQUENCE [LARGE SCALE GENOMIC DNA]</scope>
    <source>
        <strain evidence="4 5">DSM 45537</strain>
    </source>
</reference>
<keyword evidence="3" id="KW-1133">Transmembrane helix</keyword>
<dbReference type="Pfam" id="PF00106">
    <property type="entry name" value="adh_short"/>
    <property type="match status" value="1"/>
</dbReference>
<organism evidence="4 5">
    <name type="scientific">Nocardia amikacinitolerans</name>
    <dbReference type="NCBI Taxonomy" id="756689"/>
    <lineage>
        <taxon>Bacteria</taxon>
        <taxon>Bacillati</taxon>
        <taxon>Actinomycetota</taxon>
        <taxon>Actinomycetes</taxon>
        <taxon>Mycobacteriales</taxon>
        <taxon>Nocardiaceae</taxon>
        <taxon>Nocardia</taxon>
    </lineage>
</organism>
<keyword evidence="3" id="KW-0812">Transmembrane</keyword>
<gene>
    <name evidence="4" type="ORF">SAMN04244553_0284</name>
</gene>
<dbReference type="Gene3D" id="3.40.50.720">
    <property type="entry name" value="NAD(P)-binding Rossmann-like Domain"/>
    <property type="match status" value="1"/>
</dbReference>
<keyword evidence="5" id="KW-1185">Reference proteome</keyword>
<dbReference type="EMBL" id="OBEG01000001">
    <property type="protein sequence ID" value="SNY74593.1"/>
    <property type="molecule type" value="Genomic_DNA"/>
</dbReference>
<accession>A0A285KQU8</accession>
<dbReference type="InterPro" id="IPR036291">
    <property type="entry name" value="NAD(P)-bd_dom_sf"/>
</dbReference>
<dbReference type="SUPFAM" id="SSF51735">
    <property type="entry name" value="NAD(P)-binding Rossmann-fold domains"/>
    <property type="match status" value="1"/>
</dbReference>
<dbReference type="InterPro" id="IPR020904">
    <property type="entry name" value="Sc_DH/Rdtase_CS"/>
</dbReference>
<keyword evidence="3" id="KW-0472">Membrane</keyword>
<evidence type="ECO:0000313" key="5">
    <source>
        <dbReference type="Proteomes" id="UP000219565"/>
    </source>
</evidence>
<evidence type="ECO:0000256" key="3">
    <source>
        <dbReference type="SAM" id="Phobius"/>
    </source>
</evidence>
<sequence length="248" mass="26351">MWRQGGRVCGEHGYYSSASRRTCGRAAARRGDRVGLRYRRGGGRRACRWRRRRGHHFPHRRRGHGGRIINITSVHEHAPLVGAAPYCAAKAGLGALTKVLALELAGLNPAERSAVPLCRTRSANSQPELFLKPGSAHKISAMTKLAHRRITFFAGAVIAAVLPVTGAGYASADPATDAYLQAAKEACESAGYQLNSSLAAAGFRSPKAPCVDPRTLAVVRVPVADGTACSILDGVVTREGTAFDGVCR</sequence>
<feature type="transmembrane region" description="Helical" evidence="3">
    <location>
        <begin position="150"/>
        <end position="170"/>
    </location>
</feature>
<evidence type="ECO:0000313" key="4">
    <source>
        <dbReference type="EMBL" id="SNY74593.1"/>
    </source>
</evidence>
<protein>
    <submittedName>
        <fullName evidence="4">Short chain dehydrogenase</fullName>
    </submittedName>
</protein>
<evidence type="ECO:0000256" key="2">
    <source>
        <dbReference type="RuleBase" id="RU000363"/>
    </source>
</evidence>
<dbReference type="AlphaFoldDB" id="A0A285KQU8"/>
<evidence type="ECO:0000256" key="1">
    <source>
        <dbReference type="ARBA" id="ARBA00006484"/>
    </source>
</evidence>
<comment type="similarity">
    <text evidence="1 2">Belongs to the short-chain dehydrogenases/reductases (SDR) family.</text>
</comment>
<proteinExistence type="inferred from homology"/>
<dbReference type="InterPro" id="IPR002347">
    <property type="entry name" value="SDR_fam"/>
</dbReference>